<gene>
    <name evidence="2" type="ORF">SAMN04487972_1414</name>
</gene>
<sequence>MDRSGQLRNVAFGGSWSEQIAGREELLHAIETLKRAARRAGQHDPGRDTDVGPALDLASRDHPKGAMLRAAWARAAAITAPTLRVAELARVADLLAEAYGGRLR</sequence>
<protein>
    <submittedName>
        <fullName evidence="2">Uncharacterized protein</fullName>
    </submittedName>
</protein>
<reference evidence="2 3" key="1">
    <citation type="submission" date="2016-10" db="EMBL/GenBank/DDBJ databases">
        <authorList>
            <person name="de Groot N.N."/>
        </authorList>
    </citation>
    <scope>NUCLEOTIDE SEQUENCE [LARGE SCALE GENOMIC DNA]</scope>
    <source>
        <strain evidence="2 3">CGMCC 1.6117</strain>
    </source>
</reference>
<accession>A0A1I0UDF9</accession>
<proteinExistence type="predicted"/>
<dbReference type="EMBL" id="FOJO01000041">
    <property type="protein sequence ID" value="SFA61837.1"/>
    <property type="molecule type" value="Genomic_DNA"/>
</dbReference>
<name>A0A1I0UDF9_9RHOB</name>
<dbReference type="AlphaFoldDB" id="A0A1I0UDF9"/>
<organism evidence="2 3">
    <name type="scientific">Paracoccus halophilus</name>
    <dbReference type="NCBI Taxonomy" id="376733"/>
    <lineage>
        <taxon>Bacteria</taxon>
        <taxon>Pseudomonadati</taxon>
        <taxon>Pseudomonadota</taxon>
        <taxon>Alphaproteobacteria</taxon>
        <taxon>Rhodobacterales</taxon>
        <taxon>Paracoccaceae</taxon>
        <taxon>Paracoccus</taxon>
    </lineage>
</organism>
<feature type="region of interest" description="Disordered" evidence="1">
    <location>
        <begin position="37"/>
        <end position="58"/>
    </location>
</feature>
<feature type="compositionally biased region" description="Basic and acidic residues" evidence="1">
    <location>
        <begin position="41"/>
        <end position="50"/>
    </location>
</feature>
<evidence type="ECO:0000313" key="3">
    <source>
        <dbReference type="Proteomes" id="UP000182312"/>
    </source>
</evidence>
<evidence type="ECO:0000313" key="2">
    <source>
        <dbReference type="EMBL" id="SFA61837.1"/>
    </source>
</evidence>
<dbReference type="Proteomes" id="UP000182312">
    <property type="component" value="Unassembled WGS sequence"/>
</dbReference>
<dbReference type="OrthoDB" id="7867950at2"/>
<evidence type="ECO:0000256" key="1">
    <source>
        <dbReference type="SAM" id="MobiDB-lite"/>
    </source>
</evidence>
<dbReference type="RefSeq" id="WP_139221770.1">
    <property type="nucleotide sequence ID" value="NZ_FOJO01000041.1"/>
</dbReference>